<comment type="cofactor">
    <cofactor evidence="18 19">
        <name>K(+)</name>
        <dbReference type="ChEBI" id="CHEBI:29103"/>
    </cofactor>
    <text evidence="18 19">Binds 1 potassium ion per subunit.</text>
</comment>
<comment type="similarity">
    <text evidence="4 19">In the C-terminal section; belongs to the NnrD/CARKD family.</text>
</comment>
<comment type="cofactor">
    <cofactor evidence="17">
        <name>Mg(2+)</name>
        <dbReference type="ChEBI" id="CHEBI:18420"/>
    </cofactor>
</comment>
<evidence type="ECO:0000256" key="5">
    <source>
        <dbReference type="ARBA" id="ARBA00022723"/>
    </source>
</evidence>
<dbReference type="PROSITE" id="PS51383">
    <property type="entry name" value="YJEF_C_3"/>
    <property type="match status" value="1"/>
</dbReference>
<feature type="binding site" evidence="17">
    <location>
        <begin position="387"/>
        <end position="391"/>
    </location>
    <ligand>
        <name>AMP</name>
        <dbReference type="ChEBI" id="CHEBI:456215"/>
    </ligand>
</feature>
<keyword evidence="10 17" id="KW-0520">NAD</keyword>
<evidence type="ECO:0000256" key="1">
    <source>
        <dbReference type="ARBA" id="ARBA00000013"/>
    </source>
</evidence>
<keyword evidence="11 18" id="KW-0413">Isomerase</keyword>
<comment type="similarity">
    <text evidence="18">Belongs to the NnrE/AIBP family.</text>
</comment>
<evidence type="ECO:0000256" key="18">
    <source>
        <dbReference type="HAMAP-Rule" id="MF_01966"/>
    </source>
</evidence>
<dbReference type="HAMAP" id="MF_01965">
    <property type="entry name" value="NADHX_dehydratase"/>
    <property type="match status" value="1"/>
</dbReference>
<dbReference type="SUPFAM" id="SSF64153">
    <property type="entry name" value="YjeF N-terminal domain-like"/>
    <property type="match status" value="1"/>
</dbReference>
<dbReference type="NCBIfam" id="TIGR00196">
    <property type="entry name" value="yjeF_cterm"/>
    <property type="match status" value="1"/>
</dbReference>
<comment type="function">
    <text evidence="14 19">Bifunctional enzyme that catalyzes the epimerization of the S- and R-forms of NAD(P)HX and the dehydration of the S-form of NAD(P)HX at the expense of ADP, which is converted to AMP. This allows the repair of both epimers of NAD(P)HX, a damaged form of NAD(P)H that is a result of enzymatic or heat-dependent hydration.</text>
</comment>
<dbReference type="EC" id="5.1.99.6" evidence="19"/>
<evidence type="ECO:0000256" key="15">
    <source>
        <dbReference type="ARBA" id="ARBA00048238"/>
    </source>
</evidence>
<name>A0A4R7VDR7_9PSEU</name>
<dbReference type="EMBL" id="SOCP01000010">
    <property type="protein sequence ID" value="TDV47187.1"/>
    <property type="molecule type" value="Genomic_DNA"/>
</dbReference>
<dbReference type="SUPFAM" id="SSF53613">
    <property type="entry name" value="Ribokinase-like"/>
    <property type="match status" value="1"/>
</dbReference>
<evidence type="ECO:0000256" key="7">
    <source>
        <dbReference type="ARBA" id="ARBA00022840"/>
    </source>
</evidence>
<feature type="binding site" evidence="17">
    <location>
        <position position="417"/>
    </location>
    <ligand>
        <name>(6S)-NADPHX</name>
        <dbReference type="ChEBI" id="CHEBI:64076"/>
    </ligand>
</feature>
<dbReference type="NCBIfam" id="TIGR00197">
    <property type="entry name" value="yjeF_nterm"/>
    <property type="match status" value="1"/>
</dbReference>
<comment type="catalytic activity">
    <reaction evidence="1 18 19">
        <text>(6R)-NADHX = (6S)-NADHX</text>
        <dbReference type="Rhea" id="RHEA:32215"/>
        <dbReference type="ChEBI" id="CHEBI:64074"/>
        <dbReference type="ChEBI" id="CHEBI:64075"/>
        <dbReference type="EC" id="5.1.99.6"/>
    </reaction>
</comment>
<dbReference type="GO" id="GO:0052855">
    <property type="term" value="F:ADP-dependent NAD(P)H-hydrate dehydratase activity"/>
    <property type="evidence" value="ECO:0007669"/>
    <property type="project" value="UniProtKB-UniRule"/>
</dbReference>
<evidence type="ECO:0000256" key="12">
    <source>
        <dbReference type="ARBA" id="ARBA00023239"/>
    </source>
</evidence>
<keyword evidence="12 17" id="KW-0456">Lyase</keyword>
<dbReference type="PANTHER" id="PTHR12592">
    <property type="entry name" value="ATP-DEPENDENT (S)-NAD(P)H-HYDRATE DEHYDRATASE FAMILY MEMBER"/>
    <property type="match status" value="1"/>
</dbReference>
<keyword evidence="22" id="KW-0808">Transferase</keyword>
<comment type="function">
    <text evidence="18">Catalyzes the epimerization of the S- and R-forms of NAD(P)HX, a damaged form of NAD(P)H that is a result of enzymatic or heat-dependent hydration. This is a prerequisite for the S-specific NAD(P)H-hydrate dehydratase to allow the repair of both epimers of NAD(P)HX.</text>
</comment>
<feature type="binding site" evidence="18">
    <location>
        <position position="118"/>
    </location>
    <ligand>
        <name>K(+)</name>
        <dbReference type="ChEBI" id="CHEBI:29103"/>
    </ligand>
</feature>
<evidence type="ECO:0000256" key="6">
    <source>
        <dbReference type="ARBA" id="ARBA00022741"/>
    </source>
</evidence>
<dbReference type="GO" id="GO:0046872">
    <property type="term" value="F:metal ion binding"/>
    <property type="evidence" value="ECO:0007669"/>
    <property type="project" value="UniProtKB-UniRule"/>
</dbReference>
<dbReference type="AlphaFoldDB" id="A0A4R7VDR7"/>
<feature type="binding site" evidence="18">
    <location>
        <position position="151"/>
    </location>
    <ligand>
        <name>K(+)</name>
        <dbReference type="ChEBI" id="CHEBI:29103"/>
    </ligand>
</feature>
<dbReference type="Gene3D" id="3.40.1190.20">
    <property type="match status" value="1"/>
</dbReference>
<dbReference type="GO" id="GO:0005524">
    <property type="term" value="F:ATP binding"/>
    <property type="evidence" value="ECO:0007669"/>
    <property type="project" value="UniProtKB-UniRule"/>
</dbReference>
<evidence type="ECO:0000256" key="14">
    <source>
        <dbReference type="ARBA" id="ARBA00025153"/>
    </source>
</evidence>
<dbReference type="GO" id="GO:0016301">
    <property type="term" value="F:kinase activity"/>
    <property type="evidence" value="ECO:0007669"/>
    <property type="project" value="UniProtKB-KW"/>
</dbReference>
<evidence type="ECO:0000256" key="3">
    <source>
        <dbReference type="ARBA" id="ARBA00006001"/>
    </source>
</evidence>
<keyword evidence="7 17" id="KW-0067">ATP-binding</keyword>
<gene>
    <name evidence="17" type="primary">nnrD</name>
    <name evidence="18" type="synonym">nnrE</name>
    <name evidence="22" type="ORF">CLV71_110371</name>
</gene>
<feature type="binding site" evidence="17">
    <location>
        <position position="416"/>
    </location>
    <ligand>
        <name>AMP</name>
        <dbReference type="ChEBI" id="CHEBI:456215"/>
    </ligand>
</feature>
<dbReference type="Gene3D" id="3.40.50.10260">
    <property type="entry name" value="YjeF N-terminal domain"/>
    <property type="match status" value="1"/>
</dbReference>
<comment type="catalytic activity">
    <reaction evidence="15 17 19">
        <text>(6S)-NADHX + ADP = AMP + phosphate + NADH + H(+)</text>
        <dbReference type="Rhea" id="RHEA:32223"/>
        <dbReference type="ChEBI" id="CHEBI:15378"/>
        <dbReference type="ChEBI" id="CHEBI:43474"/>
        <dbReference type="ChEBI" id="CHEBI:57945"/>
        <dbReference type="ChEBI" id="CHEBI:64074"/>
        <dbReference type="ChEBI" id="CHEBI:456215"/>
        <dbReference type="ChEBI" id="CHEBI:456216"/>
        <dbReference type="EC" id="4.2.1.136"/>
    </reaction>
</comment>
<dbReference type="GO" id="GO:0052856">
    <property type="term" value="F:NAD(P)HX epimerase activity"/>
    <property type="evidence" value="ECO:0007669"/>
    <property type="project" value="UniProtKB-UniRule"/>
</dbReference>
<evidence type="ECO:0000313" key="23">
    <source>
        <dbReference type="Proteomes" id="UP000294927"/>
    </source>
</evidence>
<dbReference type="Proteomes" id="UP000294927">
    <property type="component" value="Unassembled WGS sequence"/>
</dbReference>
<keyword evidence="23" id="KW-1185">Reference proteome</keyword>
<feature type="binding site" evidence="17">
    <location>
        <position position="245"/>
    </location>
    <ligand>
        <name>(6S)-NADPHX</name>
        <dbReference type="ChEBI" id="CHEBI:64076"/>
    </ligand>
</feature>
<dbReference type="EC" id="4.2.1.136" evidence="19"/>
<comment type="caution">
    <text evidence="22">The sequence shown here is derived from an EMBL/GenBank/DDBJ whole genome shotgun (WGS) entry which is preliminary data.</text>
</comment>
<keyword evidence="6 17" id="KW-0547">Nucleotide-binding</keyword>
<evidence type="ECO:0000256" key="2">
    <source>
        <dbReference type="ARBA" id="ARBA00000909"/>
    </source>
</evidence>
<evidence type="ECO:0000256" key="19">
    <source>
        <dbReference type="PIRNR" id="PIRNR017184"/>
    </source>
</evidence>
<feature type="domain" description="YjeF N-terminal" evidence="21">
    <location>
        <begin position="10"/>
        <end position="203"/>
    </location>
</feature>
<evidence type="ECO:0000259" key="20">
    <source>
        <dbReference type="PROSITE" id="PS51383"/>
    </source>
</evidence>
<evidence type="ECO:0000256" key="13">
    <source>
        <dbReference type="ARBA" id="ARBA00023268"/>
    </source>
</evidence>
<feature type="binding site" evidence="17">
    <location>
        <position position="350"/>
    </location>
    <ligand>
        <name>(6S)-NADPHX</name>
        <dbReference type="ChEBI" id="CHEBI:64076"/>
    </ligand>
</feature>
<dbReference type="InterPro" id="IPR000631">
    <property type="entry name" value="CARKD"/>
</dbReference>
<evidence type="ECO:0000313" key="22">
    <source>
        <dbReference type="EMBL" id="TDV47187.1"/>
    </source>
</evidence>
<evidence type="ECO:0000256" key="10">
    <source>
        <dbReference type="ARBA" id="ARBA00023027"/>
    </source>
</evidence>
<sequence length="491" mass="50043">MLGVWTTTQIRTAEDRLLARTPDGALMRKAAFGLATAVLDLLRERTGGTAGRRVTLLVGAGNNGGDALWAGVFLRRRSVAVTAVLLNPDRAHAAGLAALRRAGGRVSETLDDPDLVVDGIVGLQAHGPLRPAAAALVEQVEVPIVAVDLPSGVDPDTGAVDGPAVRAAVTVTFGARKPVHVLNTTHCGEVRLVDIGLGPELPDPDLIVLEPDDVGYAWRVPGPRDDKYTQGVTGIAAGSANYPGAAVLSSGAAVLATSGMVRYAGYAADVVRGRWPELVATGNVEDAGRVQAWVVGPGLGTGQAGRSILAAVLHEAVPTCVDADGITLLAANPALWDARDPDAPVVLTPHDREFARIAEPLGIKLGADRVAAARELAKRLDSVVLLKGNATVVAAPDGRTLVNPATSSWLATAGSGDVLTGLVGALLATGLDPWLAAGCAAWAHVRAGELAATADASATADEETGVPTPASRILEAIPGAIRAARSAVAAY</sequence>
<dbReference type="CDD" id="cd01171">
    <property type="entry name" value="YXKO-related"/>
    <property type="match status" value="1"/>
</dbReference>
<dbReference type="InterPro" id="IPR030677">
    <property type="entry name" value="Nnr"/>
</dbReference>
<proteinExistence type="inferred from homology"/>
<comment type="subunit">
    <text evidence="17">Homotetramer.</text>
</comment>
<dbReference type="GO" id="GO:0110051">
    <property type="term" value="P:metabolite repair"/>
    <property type="evidence" value="ECO:0007669"/>
    <property type="project" value="TreeGrafter"/>
</dbReference>
<accession>A0A4R7VDR7</accession>
<evidence type="ECO:0000256" key="8">
    <source>
        <dbReference type="ARBA" id="ARBA00022857"/>
    </source>
</evidence>
<evidence type="ECO:0000256" key="9">
    <source>
        <dbReference type="ARBA" id="ARBA00022958"/>
    </source>
</evidence>
<comment type="catalytic activity">
    <reaction evidence="16 17 19">
        <text>(6S)-NADPHX + ADP = AMP + phosphate + NADPH + H(+)</text>
        <dbReference type="Rhea" id="RHEA:32235"/>
        <dbReference type="ChEBI" id="CHEBI:15378"/>
        <dbReference type="ChEBI" id="CHEBI:43474"/>
        <dbReference type="ChEBI" id="CHEBI:57783"/>
        <dbReference type="ChEBI" id="CHEBI:64076"/>
        <dbReference type="ChEBI" id="CHEBI:456215"/>
        <dbReference type="ChEBI" id="CHEBI:456216"/>
        <dbReference type="EC" id="4.2.1.136"/>
    </reaction>
</comment>
<evidence type="ECO:0000256" key="16">
    <source>
        <dbReference type="ARBA" id="ARBA00049209"/>
    </source>
</evidence>
<keyword evidence="5 18" id="KW-0479">Metal-binding</keyword>
<dbReference type="HAMAP" id="MF_01966">
    <property type="entry name" value="NADHX_epimerase"/>
    <property type="match status" value="1"/>
</dbReference>
<keyword evidence="9 18" id="KW-0630">Potassium</keyword>
<keyword evidence="8 17" id="KW-0521">NADP</keyword>
<evidence type="ECO:0000256" key="11">
    <source>
        <dbReference type="ARBA" id="ARBA00023235"/>
    </source>
</evidence>
<dbReference type="InterPro" id="IPR004443">
    <property type="entry name" value="YjeF_N_dom"/>
</dbReference>
<comment type="function">
    <text evidence="17">Catalyzes the dehydration of the S-form of NAD(P)HX at the expense of ADP, which is converted to AMP. Together with NAD(P)HX epimerase, which catalyzes the epimerization of the S- and R-forms, the enzyme allows the repair of both epimers of NAD(P)HX, a damaged form of NAD(P)H that is a result of enzymatic or heat-dependent hydration.</text>
</comment>
<dbReference type="Pfam" id="PF03853">
    <property type="entry name" value="YjeF_N"/>
    <property type="match status" value="1"/>
</dbReference>
<evidence type="ECO:0000256" key="17">
    <source>
        <dbReference type="HAMAP-Rule" id="MF_01965"/>
    </source>
</evidence>
<feature type="binding site" evidence="18">
    <location>
        <begin position="62"/>
        <end position="66"/>
    </location>
    <ligand>
        <name>(6S)-NADPHX</name>
        <dbReference type="ChEBI" id="CHEBI:64076"/>
    </ligand>
</feature>
<feature type="binding site" evidence="18">
    <location>
        <position position="148"/>
    </location>
    <ligand>
        <name>(6S)-NADPHX</name>
        <dbReference type="ChEBI" id="CHEBI:64076"/>
    </ligand>
</feature>
<dbReference type="PROSITE" id="PS01050">
    <property type="entry name" value="YJEF_C_2"/>
    <property type="match status" value="1"/>
</dbReference>
<organism evidence="22 23">
    <name type="scientific">Actinophytocola oryzae</name>
    <dbReference type="NCBI Taxonomy" id="502181"/>
    <lineage>
        <taxon>Bacteria</taxon>
        <taxon>Bacillati</taxon>
        <taxon>Actinomycetota</taxon>
        <taxon>Actinomycetes</taxon>
        <taxon>Pseudonocardiales</taxon>
        <taxon>Pseudonocardiaceae</taxon>
    </lineage>
</organism>
<dbReference type="OrthoDB" id="9806925at2"/>
<reference evidence="22 23" key="1">
    <citation type="submission" date="2019-03" db="EMBL/GenBank/DDBJ databases">
        <title>Genomic Encyclopedia of Archaeal and Bacterial Type Strains, Phase II (KMG-II): from individual species to whole genera.</title>
        <authorList>
            <person name="Goeker M."/>
        </authorList>
    </citation>
    <scope>NUCLEOTIDE SEQUENCE [LARGE SCALE GENOMIC DNA]</scope>
    <source>
        <strain evidence="22 23">DSM 45499</strain>
    </source>
</reference>
<feature type="binding site" evidence="18">
    <location>
        <position position="63"/>
    </location>
    <ligand>
        <name>K(+)</name>
        <dbReference type="ChEBI" id="CHEBI:29103"/>
    </ligand>
</feature>
<dbReference type="RefSeq" id="WP_133905670.1">
    <property type="nucleotide sequence ID" value="NZ_SOCP01000010.1"/>
</dbReference>
<feature type="binding site" evidence="17">
    <location>
        <position position="298"/>
    </location>
    <ligand>
        <name>(6S)-NADPHX</name>
        <dbReference type="ChEBI" id="CHEBI:64076"/>
    </ligand>
</feature>
<feature type="domain" description="YjeF C-terminal" evidence="20">
    <location>
        <begin position="210"/>
        <end position="484"/>
    </location>
</feature>
<keyword evidence="13" id="KW-0511">Multifunctional enzyme</keyword>
<comment type="catalytic activity">
    <reaction evidence="2 18 19">
        <text>(6R)-NADPHX = (6S)-NADPHX</text>
        <dbReference type="Rhea" id="RHEA:32227"/>
        <dbReference type="ChEBI" id="CHEBI:64076"/>
        <dbReference type="ChEBI" id="CHEBI:64077"/>
        <dbReference type="EC" id="5.1.99.6"/>
    </reaction>
</comment>
<dbReference type="PIRSF" id="PIRSF017184">
    <property type="entry name" value="Nnr"/>
    <property type="match status" value="1"/>
</dbReference>
<comment type="caution">
    <text evidence="18">Lacks conserved residue(s) required for the propagation of feature annotation.</text>
</comment>
<dbReference type="PROSITE" id="PS51385">
    <property type="entry name" value="YJEF_N"/>
    <property type="match status" value="1"/>
</dbReference>
<evidence type="ECO:0000256" key="4">
    <source>
        <dbReference type="ARBA" id="ARBA00009524"/>
    </source>
</evidence>
<evidence type="ECO:0000259" key="21">
    <source>
        <dbReference type="PROSITE" id="PS51385"/>
    </source>
</evidence>
<protein>
    <recommendedName>
        <fullName evidence="19">Bifunctional NAD(P)H-hydrate repair enzyme</fullName>
    </recommendedName>
    <alternativeName>
        <fullName evidence="19">Nicotinamide nucleotide repair protein</fullName>
    </alternativeName>
    <domain>
        <recommendedName>
            <fullName evidence="19">ADP-dependent (S)-NAD(P)H-hydrate dehydratase</fullName>
            <ecNumber evidence="19">4.2.1.136</ecNumber>
        </recommendedName>
        <alternativeName>
            <fullName evidence="19">ADP-dependent NAD(P)HX dehydratase</fullName>
        </alternativeName>
    </domain>
    <domain>
        <recommendedName>
            <fullName evidence="19">NAD(P)H-hydrate epimerase</fullName>
            <ecNumber evidence="19">5.1.99.6</ecNumber>
        </recommendedName>
    </domain>
</protein>
<keyword evidence="22" id="KW-0418">Kinase</keyword>
<dbReference type="GO" id="GO:0046496">
    <property type="term" value="P:nicotinamide nucleotide metabolic process"/>
    <property type="evidence" value="ECO:0007669"/>
    <property type="project" value="UniProtKB-UniRule"/>
</dbReference>
<feature type="binding site" evidence="18">
    <location>
        <begin position="122"/>
        <end position="128"/>
    </location>
    <ligand>
        <name>(6S)-NADPHX</name>
        <dbReference type="ChEBI" id="CHEBI:64076"/>
    </ligand>
</feature>
<dbReference type="InterPro" id="IPR017953">
    <property type="entry name" value="Carbohydrate_kinase_pred_CS"/>
</dbReference>
<comment type="similarity">
    <text evidence="3 19">In the N-terminal section; belongs to the NnrE/AIBP family.</text>
</comment>
<dbReference type="InterPro" id="IPR029056">
    <property type="entry name" value="Ribokinase-like"/>
</dbReference>
<comment type="similarity">
    <text evidence="17">Belongs to the NnrD/CARKD family.</text>
</comment>
<dbReference type="InterPro" id="IPR036652">
    <property type="entry name" value="YjeF_N_dom_sf"/>
</dbReference>
<dbReference type="Pfam" id="PF01256">
    <property type="entry name" value="Carb_kinase"/>
    <property type="match status" value="1"/>
</dbReference>
<dbReference type="PANTHER" id="PTHR12592:SF0">
    <property type="entry name" value="ATP-DEPENDENT (S)-NAD(P)H-HYDRATE DEHYDRATASE"/>
    <property type="match status" value="1"/>
</dbReference>